<dbReference type="AlphaFoldDB" id="A0A2P2GTL4"/>
<gene>
    <name evidence="1" type="ORF">VO63_05100</name>
</gene>
<dbReference type="Proteomes" id="UP000265325">
    <property type="component" value="Unassembled WGS sequence"/>
</dbReference>
<dbReference type="EMBL" id="LAQS01000006">
    <property type="protein sequence ID" value="KKZ74833.1"/>
    <property type="molecule type" value="Genomic_DNA"/>
</dbReference>
<comment type="caution">
    <text evidence="1">The sequence shown here is derived from an EMBL/GenBank/DDBJ whole genome shotgun (WGS) entry which is preliminary data.</text>
</comment>
<evidence type="ECO:0000313" key="1">
    <source>
        <dbReference type="EMBL" id="KKZ74833.1"/>
    </source>
</evidence>
<proteinExistence type="predicted"/>
<evidence type="ECO:0000313" key="2">
    <source>
        <dbReference type="Proteomes" id="UP000265325"/>
    </source>
</evidence>
<reference evidence="1 2" key="1">
    <citation type="submission" date="2015-05" db="EMBL/GenBank/DDBJ databases">
        <title>Draft Genome assembly of Streptomyces showdoensis.</title>
        <authorList>
            <person name="Thapa K.K."/>
            <person name="Metsa-Ketela M."/>
        </authorList>
    </citation>
    <scope>NUCLEOTIDE SEQUENCE [LARGE SCALE GENOMIC DNA]</scope>
    <source>
        <strain evidence="1 2">ATCC 15227</strain>
    </source>
</reference>
<sequence>MATVGSVDVELELIQWLQAKAGPSVVVRDELDNNLLQELPTIQVQRLPAGGDDGFRLDRALVDIDVYAATRAAAIALAAQVRGWLLTELPGVKTSTAVFGAATSTPPPAVRPYENTGLRRVGATYQIYSHPVS</sequence>
<organism evidence="1 2">
    <name type="scientific">Streptomyces showdoensis</name>
    <dbReference type="NCBI Taxonomy" id="68268"/>
    <lineage>
        <taxon>Bacteria</taxon>
        <taxon>Bacillati</taxon>
        <taxon>Actinomycetota</taxon>
        <taxon>Actinomycetes</taxon>
        <taxon>Kitasatosporales</taxon>
        <taxon>Streptomycetaceae</taxon>
        <taxon>Streptomyces</taxon>
    </lineage>
</organism>
<protein>
    <recommendedName>
        <fullName evidence="3">Tail terminator</fullName>
    </recommendedName>
</protein>
<name>A0A2P2GTL4_STREW</name>
<dbReference type="RefSeq" id="WP_046906333.1">
    <property type="nucleotide sequence ID" value="NZ_BAAAXG010000026.1"/>
</dbReference>
<dbReference type="OrthoDB" id="4207534at2"/>
<evidence type="ECO:0008006" key="3">
    <source>
        <dbReference type="Google" id="ProtNLM"/>
    </source>
</evidence>
<keyword evidence="2" id="KW-1185">Reference proteome</keyword>
<accession>A0A2P2GTL4</accession>